<dbReference type="Proteomes" id="UP001595975">
    <property type="component" value="Unassembled WGS sequence"/>
</dbReference>
<name>A0ABW0X649_9ACTN</name>
<gene>
    <name evidence="1" type="ORF">ACFP3U_20385</name>
</gene>
<evidence type="ECO:0000313" key="1">
    <source>
        <dbReference type="EMBL" id="MFC5665327.1"/>
    </source>
</evidence>
<evidence type="ECO:0000313" key="2">
    <source>
        <dbReference type="Proteomes" id="UP001595975"/>
    </source>
</evidence>
<dbReference type="EMBL" id="JBHSOF010000026">
    <property type="protein sequence ID" value="MFC5665327.1"/>
    <property type="molecule type" value="Genomic_DNA"/>
</dbReference>
<accession>A0ABW0X649</accession>
<protein>
    <submittedName>
        <fullName evidence="1">Uncharacterized protein</fullName>
    </submittedName>
</protein>
<dbReference type="RefSeq" id="WP_380227018.1">
    <property type="nucleotide sequence ID" value="NZ_JBHSOF010000026.1"/>
</dbReference>
<keyword evidence="2" id="KW-1185">Reference proteome</keyword>
<comment type="caution">
    <text evidence="1">The sequence shown here is derived from an EMBL/GenBank/DDBJ whole genome shotgun (WGS) entry which is preliminary data.</text>
</comment>
<sequence length="72" mass="7658">MDDFVVAHPDDPGGYLIAIDGEVAARPREDAATVPEEHGFVVAADARDDARTDHGWMQVAAALWTAPCQPTA</sequence>
<reference evidence="2" key="1">
    <citation type="journal article" date="2019" name="Int. J. Syst. Evol. Microbiol.">
        <title>The Global Catalogue of Microorganisms (GCM) 10K type strain sequencing project: providing services to taxonomists for standard genome sequencing and annotation.</title>
        <authorList>
            <consortium name="The Broad Institute Genomics Platform"/>
            <consortium name="The Broad Institute Genome Sequencing Center for Infectious Disease"/>
            <person name="Wu L."/>
            <person name="Ma J."/>
        </authorList>
    </citation>
    <scope>NUCLEOTIDE SEQUENCE [LARGE SCALE GENOMIC DNA]</scope>
    <source>
        <strain evidence="2">CGMCC 4.1437</strain>
    </source>
</reference>
<organism evidence="1 2">
    <name type="scientific">Kitasatospora misakiensis</name>
    <dbReference type="NCBI Taxonomy" id="67330"/>
    <lineage>
        <taxon>Bacteria</taxon>
        <taxon>Bacillati</taxon>
        <taxon>Actinomycetota</taxon>
        <taxon>Actinomycetes</taxon>
        <taxon>Kitasatosporales</taxon>
        <taxon>Streptomycetaceae</taxon>
        <taxon>Kitasatospora</taxon>
    </lineage>
</organism>
<proteinExistence type="predicted"/>